<dbReference type="InterPro" id="IPR003346">
    <property type="entry name" value="Transposase_20"/>
</dbReference>
<evidence type="ECO:0000259" key="1">
    <source>
        <dbReference type="Pfam" id="PF02371"/>
    </source>
</evidence>
<dbReference type="GO" id="GO:0003677">
    <property type="term" value="F:DNA binding"/>
    <property type="evidence" value="ECO:0007669"/>
    <property type="project" value="InterPro"/>
</dbReference>
<reference evidence="2" key="2">
    <citation type="submission" date="2020-09" db="EMBL/GenBank/DDBJ databases">
        <authorList>
            <person name="Sun Q."/>
            <person name="Zhou Y."/>
        </authorList>
    </citation>
    <scope>NUCLEOTIDE SEQUENCE</scope>
    <source>
        <strain evidence="2">CGMCC 1.12751</strain>
    </source>
</reference>
<dbReference type="Proteomes" id="UP000625976">
    <property type="component" value="Unassembled WGS sequence"/>
</dbReference>
<evidence type="ECO:0000313" key="3">
    <source>
        <dbReference type="Proteomes" id="UP000625976"/>
    </source>
</evidence>
<gene>
    <name evidence="2" type="ORF">GCM10010976_23870</name>
</gene>
<protein>
    <recommendedName>
        <fullName evidence="1">Transposase IS116/IS110/IS902 C-terminal domain-containing protein</fullName>
    </recommendedName>
</protein>
<reference evidence="2" key="1">
    <citation type="journal article" date="2014" name="Int. J. Syst. Evol. Microbiol.">
        <title>Complete genome sequence of Corynebacterium casei LMG S-19264T (=DSM 44701T), isolated from a smear-ripened cheese.</title>
        <authorList>
            <consortium name="US DOE Joint Genome Institute (JGI-PGF)"/>
            <person name="Walter F."/>
            <person name="Albersmeier A."/>
            <person name="Kalinowski J."/>
            <person name="Ruckert C."/>
        </authorList>
    </citation>
    <scope>NUCLEOTIDE SEQUENCE</scope>
    <source>
        <strain evidence="2">CGMCC 1.12751</strain>
    </source>
</reference>
<dbReference type="EMBL" id="BMFQ01000003">
    <property type="protein sequence ID" value="GGG51939.1"/>
    <property type="molecule type" value="Genomic_DNA"/>
</dbReference>
<dbReference type="Pfam" id="PF02371">
    <property type="entry name" value="Transposase_20"/>
    <property type="match status" value="1"/>
</dbReference>
<dbReference type="GO" id="GO:0006313">
    <property type="term" value="P:DNA transposition"/>
    <property type="evidence" value="ECO:0007669"/>
    <property type="project" value="InterPro"/>
</dbReference>
<keyword evidence="3" id="KW-1185">Reference proteome</keyword>
<dbReference type="AlphaFoldDB" id="A0A917GNJ8"/>
<dbReference type="RefSeq" id="WP_188465181.1">
    <property type="nucleotide sequence ID" value="NZ_BMFQ01000003.1"/>
</dbReference>
<organism evidence="2 3">
    <name type="scientific">Bizionia arctica</name>
    <dbReference type="NCBI Taxonomy" id="1495645"/>
    <lineage>
        <taxon>Bacteria</taxon>
        <taxon>Pseudomonadati</taxon>
        <taxon>Bacteroidota</taxon>
        <taxon>Flavobacteriia</taxon>
        <taxon>Flavobacteriales</taxon>
        <taxon>Flavobacteriaceae</taxon>
        <taxon>Bizionia</taxon>
    </lineage>
</organism>
<dbReference type="GO" id="GO:0004803">
    <property type="term" value="F:transposase activity"/>
    <property type="evidence" value="ECO:0007669"/>
    <property type="project" value="InterPro"/>
</dbReference>
<accession>A0A917GNJ8</accession>
<name>A0A917GNJ8_9FLAO</name>
<feature type="domain" description="Transposase IS116/IS110/IS902 C-terminal" evidence="1">
    <location>
        <begin position="55"/>
        <end position="99"/>
    </location>
</feature>
<sequence length="111" mass="12698">MIKDKFYVEVVLGNPGKSVGTSLKLSLKQIQKEIGILEEKLLNFEKQVHQDLLTSLKTIRGICEKTAIMLVVLTGGFERFSSPGELFNYTGFTSIIRESKRIKKYYFFNNT</sequence>
<comment type="caution">
    <text evidence="2">The sequence shown here is derived from an EMBL/GenBank/DDBJ whole genome shotgun (WGS) entry which is preliminary data.</text>
</comment>
<evidence type="ECO:0000313" key="2">
    <source>
        <dbReference type="EMBL" id="GGG51939.1"/>
    </source>
</evidence>
<proteinExistence type="predicted"/>